<dbReference type="Gene3D" id="1.10.260.40">
    <property type="entry name" value="lambda repressor-like DNA-binding domains"/>
    <property type="match status" value="1"/>
</dbReference>
<keyword evidence="3" id="KW-1185">Reference proteome</keyword>
<dbReference type="InterPro" id="IPR010744">
    <property type="entry name" value="Phage_CI_N"/>
</dbReference>
<dbReference type="InterPro" id="IPR010982">
    <property type="entry name" value="Lambda_DNA-bd_dom_sf"/>
</dbReference>
<organism evidence="2 3">
    <name type="scientific">Sphingomonas floccifaciens</name>
    <dbReference type="NCBI Taxonomy" id="1844115"/>
    <lineage>
        <taxon>Bacteria</taxon>
        <taxon>Pseudomonadati</taxon>
        <taxon>Pseudomonadota</taxon>
        <taxon>Alphaproteobacteria</taxon>
        <taxon>Sphingomonadales</taxon>
        <taxon>Sphingomonadaceae</taxon>
        <taxon>Sphingomonas</taxon>
    </lineage>
</organism>
<name>A0ABW4NCB0_9SPHN</name>
<feature type="domain" description="Bacteriophage CI repressor N-terminal" evidence="1">
    <location>
        <begin position="27"/>
        <end position="66"/>
    </location>
</feature>
<gene>
    <name evidence="2" type="ORF">ACFSC3_09160</name>
</gene>
<comment type="caution">
    <text evidence="2">The sequence shown here is derived from an EMBL/GenBank/DDBJ whole genome shotgun (WGS) entry which is preliminary data.</text>
</comment>
<dbReference type="Proteomes" id="UP001597283">
    <property type="component" value="Unassembled WGS sequence"/>
</dbReference>
<accession>A0ABW4NCB0</accession>
<proteinExistence type="predicted"/>
<evidence type="ECO:0000313" key="2">
    <source>
        <dbReference type="EMBL" id="MFD1787741.1"/>
    </source>
</evidence>
<evidence type="ECO:0000259" key="1">
    <source>
        <dbReference type="Pfam" id="PF07022"/>
    </source>
</evidence>
<dbReference type="Pfam" id="PF07022">
    <property type="entry name" value="Phage_CI_repr"/>
    <property type="match status" value="1"/>
</dbReference>
<sequence>MRDISEYQTGQALTEWSGDTASLLAEMKRRAGVRTDQELARFMGAAQSTVSNWRKRDAIPEAAILQFEKAASDPDGNGFSRSLAARTIALRLPELWFARFQTKGALPGRYVPYAAISYNLNAIVAEIARQMESLETTHNLSTHELAMLLIEDEKFLNGVLDRVSSTSMSDMLTLEIDAERRARRT</sequence>
<evidence type="ECO:0000313" key="3">
    <source>
        <dbReference type="Proteomes" id="UP001597283"/>
    </source>
</evidence>
<protein>
    <submittedName>
        <fullName evidence="2">Helix-turn-helix domain-containing protein</fullName>
    </submittedName>
</protein>
<reference evidence="3" key="1">
    <citation type="journal article" date="2019" name="Int. J. Syst. Evol. Microbiol.">
        <title>The Global Catalogue of Microorganisms (GCM) 10K type strain sequencing project: providing services to taxonomists for standard genome sequencing and annotation.</title>
        <authorList>
            <consortium name="The Broad Institute Genomics Platform"/>
            <consortium name="The Broad Institute Genome Sequencing Center for Infectious Disease"/>
            <person name="Wu L."/>
            <person name="Ma J."/>
        </authorList>
    </citation>
    <scope>NUCLEOTIDE SEQUENCE [LARGE SCALE GENOMIC DNA]</scope>
    <source>
        <strain evidence="3">Q85</strain>
    </source>
</reference>
<dbReference type="EMBL" id="JBHUFC010000003">
    <property type="protein sequence ID" value="MFD1787741.1"/>
    <property type="molecule type" value="Genomic_DNA"/>
</dbReference>
<dbReference type="RefSeq" id="WP_380940105.1">
    <property type="nucleotide sequence ID" value="NZ_JBHUFC010000003.1"/>
</dbReference>